<evidence type="ECO:0000313" key="3">
    <source>
        <dbReference type="Proteomes" id="UP000199527"/>
    </source>
</evidence>
<dbReference type="OrthoDB" id="6394945at2"/>
<evidence type="ECO:0000313" key="2">
    <source>
        <dbReference type="EMBL" id="SDJ38816.1"/>
    </source>
</evidence>
<dbReference type="Pfam" id="PF24269">
    <property type="entry name" value="DUF7467"/>
    <property type="match status" value="1"/>
</dbReference>
<feature type="domain" description="DUF7467" evidence="1">
    <location>
        <begin position="360"/>
        <end position="482"/>
    </location>
</feature>
<reference evidence="3" key="1">
    <citation type="submission" date="2016-10" db="EMBL/GenBank/DDBJ databases">
        <authorList>
            <person name="Varghese N."/>
            <person name="Submissions S."/>
        </authorList>
    </citation>
    <scope>NUCLEOTIDE SEQUENCE [LARGE SCALE GENOMIC DNA]</scope>
    <source>
        <strain evidence="3">DSM 23317</strain>
    </source>
</reference>
<keyword evidence="3" id="KW-1185">Reference proteome</keyword>
<organism evidence="2 3">
    <name type="scientific">Ferrimonas sediminum</name>
    <dbReference type="NCBI Taxonomy" id="718193"/>
    <lineage>
        <taxon>Bacteria</taxon>
        <taxon>Pseudomonadati</taxon>
        <taxon>Pseudomonadota</taxon>
        <taxon>Gammaproteobacteria</taxon>
        <taxon>Alteromonadales</taxon>
        <taxon>Ferrimonadaceae</taxon>
        <taxon>Ferrimonas</taxon>
    </lineage>
</organism>
<accession>A0A1G8TB65</accession>
<dbReference type="Proteomes" id="UP000199527">
    <property type="component" value="Unassembled WGS sequence"/>
</dbReference>
<name>A0A1G8TB65_9GAMM</name>
<protein>
    <recommendedName>
        <fullName evidence="1">DUF7467 domain-containing protein</fullName>
    </recommendedName>
</protein>
<dbReference type="EMBL" id="FNEM01000007">
    <property type="protein sequence ID" value="SDJ38816.1"/>
    <property type="molecule type" value="Genomic_DNA"/>
</dbReference>
<sequence length="491" mass="52100">MNSALCRLSKGSVPALLLSSTLLLSPAGFSEGNETLGVIADTTGNQMLIEALQRGSKIRIAGTGLHSLPETPGSISISVNSGETIERVLLYWQVFDEDTGYDLDIDVERVGSGAPTLVTGEVIGEYVEGFGGSPSISFYNAYSATIRADITALNLVQPGSNTLLISGLDDIALPNPDFGDDGKNGAGIMLIYSDSSSNALQLKDGHDAAWWERNYPATDKFSETLGSTVPVRFEFAPSSSERFANLSMFVSSVEGDGQTGNDRPSVVVIRVGDNPANEIRDANALTSNQGDEWDDYIRNVPIPAGVDFIEIEILSETDPYVDPLTVLNPDGSKTIDPASFVWVAAGLSTPEETQNACECRPKQLTFTYVGGSCAASDNDQGDDFKCTGDLNNAANINVATFQHKFNLDEPQRDILVLTPSVAKGGNLVVVANGTGGRAGRLPAQTKLLLTADGLQQTLDLHTSCSVPLSTGDQFGPLVLQSFVSRDNCSND</sequence>
<proteinExistence type="predicted"/>
<dbReference type="InterPro" id="IPR055890">
    <property type="entry name" value="DUF7467"/>
</dbReference>
<dbReference type="AlphaFoldDB" id="A0A1G8TB65"/>
<evidence type="ECO:0000259" key="1">
    <source>
        <dbReference type="Pfam" id="PF24269"/>
    </source>
</evidence>
<gene>
    <name evidence="2" type="ORF">SAMN04488540_107169</name>
</gene>
<dbReference type="RefSeq" id="WP_090365238.1">
    <property type="nucleotide sequence ID" value="NZ_FNEM01000007.1"/>
</dbReference>